<reference evidence="1 2" key="1">
    <citation type="journal article" date="2019" name="Int. J. Syst. Evol. Microbiol.">
        <title>The Global Catalogue of Microorganisms (GCM) 10K type strain sequencing project: providing services to taxonomists for standard genome sequencing and annotation.</title>
        <authorList>
            <consortium name="The Broad Institute Genomics Platform"/>
            <consortium name="The Broad Institute Genome Sequencing Center for Infectious Disease"/>
            <person name="Wu L."/>
            <person name="Ma J."/>
        </authorList>
    </citation>
    <scope>NUCLEOTIDE SEQUENCE [LARGE SCALE GENOMIC DNA]</scope>
    <source>
        <strain evidence="1 2">JCM 9731</strain>
    </source>
</reference>
<sequence length="146" mass="16905">MKTFKMISLQIIDGEDLHDIELKDGLIINREDDRNRWLLEAFMKPTYTDVFEQAMNNDKELLIQVVITKKENDPAPFRTKVLKLSEINGSISVLLEGYLNKTKNDYAELLLQHLLDQGMTGDQLLEIFKLNMITKPKLPATKKIEN</sequence>
<evidence type="ECO:0000313" key="1">
    <source>
        <dbReference type="EMBL" id="GAA0315701.1"/>
    </source>
</evidence>
<protein>
    <submittedName>
        <fullName evidence="1">YwpF-like family protein</fullName>
    </submittedName>
</protein>
<proteinExistence type="predicted"/>
<evidence type="ECO:0000313" key="2">
    <source>
        <dbReference type="Proteomes" id="UP001500782"/>
    </source>
</evidence>
<keyword evidence="2" id="KW-1185">Reference proteome</keyword>
<dbReference type="Proteomes" id="UP001500782">
    <property type="component" value="Unassembled WGS sequence"/>
</dbReference>
<gene>
    <name evidence="1" type="ORF">GCM10008967_02820</name>
</gene>
<accession>A0ABN0VRR1</accession>
<dbReference type="RefSeq" id="WP_343795684.1">
    <property type="nucleotide sequence ID" value="NZ_BAAADJ010000004.1"/>
</dbReference>
<comment type="caution">
    <text evidence="1">The sequence shown here is derived from an EMBL/GenBank/DDBJ whole genome shotgun (WGS) entry which is preliminary data.</text>
</comment>
<organism evidence="1 2">
    <name type="scientific">Bacillus carboniphilus</name>
    <dbReference type="NCBI Taxonomy" id="86663"/>
    <lineage>
        <taxon>Bacteria</taxon>
        <taxon>Bacillati</taxon>
        <taxon>Bacillota</taxon>
        <taxon>Bacilli</taxon>
        <taxon>Bacillales</taxon>
        <taxon>Bacillaceae</taxon>
        <taxon>Bacillus</taxon>
    </lineage>
</organism>
<name>A0ABN0VRR1_9BACI</name>
<dbReference type="InterPro" id="IPR025573">
    <property type="entry name" value="YwpF"/>
</dbReference>
<dbReference type="EMBL" id="BAAADJ010000004">
    <property type="protein sequence ID" value="GAA0315701.1"/>
    <property type="molecule type" value="Genomic_DNA"/>
</dbReference>
<dbReference type="Pfam" id="PF14183">
    <property type="entry name" value="YwpF"/>
    <property type="match status" value="1"/>
</dbReference>